<proteinExistence type="predicted"/>
<gene>
    <name evidence="1" type="ORF">ACFOW8_19535</name>
</gene>
<name>A0ABV8L8C6_9NOCA</name>
<sequence length="158" mass="16923">MDELDRVVDRVAVNELRDLNLSMVAAGAIARGLDSPALLELACLHRNEGRDVRSLFRVAVAELGLLDDTGSAWAEREFVVRVRRAQAQAEILLAGGGAPTDLVGRIAAELYVLRGGFLDDESTLAGPECGERVYGLDFAYDCLTAGSPRSRHAARTGA</sequence>
<dbReference type="RefSeq" id="WP_378552302.1">
    <property type="nucleotide sequence ID" value="NZ_JBHSBA010000009.1"/>
</dbReference>
<accession>A0ABV8L8C6</accession>
<evidence type="ECO:0000313" key="1">
    <source>
        <dbReference type="EMBL" id="MFC4127129.1"/>
    </source>
</evidence>
<keyword evidence="2" id="KW-1185">Reference proteome</keyword>
<dbReference type="EMBL" id="JBHSBA010000009">
    <property type="protein sequence ID" value="MFC4127129.1"/>
    <property type="molecule type" value="Genomic_DNA"/>
</dbReference>
<evidence type="ECO:0000313" key="2">
    <source>
        <dbReference type="Proteomes" id="UP001595767"/>
    </source>
</evidence>
<comment type="caution">
    <text evidence="1">The sequence shown here is derived from an EMBL/GenBank/DDBJ whole genome shotgun (WGS) entry which is preliminary data.</text>
</comment>
<dbReference type="Proteomes" id="UP001595767">
    <property type="component" value="Unassembled WGS sequence"/>
</dbReference>
<organism evidence="1 2">
    <name type="scientific">Nocardia rhizosphaerae</name>
    <dbReference type="NCBI Taxonomy" id="1691571"/>
    <lineage>
        <taxon>Bacteria</taxon>
        <taxon>Bacillati</taxon>
        <taxon>Actinomycetota</taxon>
        <taxon>Actinomycetes</taxon>
        <taxon>Mycobacteriales</taxon>
        <taxon>Nocardiaceae</taxon>
        <taxon>Nocardia</taxon>
    </lineage>
</organism>
<protein>
    <submittedName>
        <fullName evidence="1">Uncharacterized protein</fullName>
    </submittedName>
</protein>
<reference evidence="2" key="1">
    <citation type="journal article" date="2019" name="Int. J. Syst. Evol. Microbiol.">
        <title>The Global Catalogue of Microorganisms (GCM) 10K type strain sequencing project: providing services to taxonomists for standard genome sequencing and annotation.</title>
        <authorList>
            <consortium name="The Broad Institute Genomics Platform"/>
            <consortium name="The Broad Institute Genome Sequencing Center for Infectious Disease"/>
            <person name="Wu L."/>
            <person name="Ma J."/>
        </authorList>
    </citation>
    <scope>NUCLEOTIDE SEQUENCE [LARGE SCALE GENOMIC DNA]</scope>
    <source>
        <strain evidence="2">CGMCC 4.7204</strain>
    </source>
</reference>